<sequence length="164" mass="18774">MHLRSKGQKANSLSQFAANYNRTIENKMETEIQRKYLFWYFLLQQKCTHRSRHSTPTSSGSTRLRKVRTHHDFAIFRPVVVVVVVFGGAKINHPPSHAPSCRSSREKISGSIVYNAPNLDFARIDFCRFATVTLKTKVTLESHRVTSVSTPEILMSSRNFCKSE</sequence>
<gene>
    <name evidence="1" type="ORF">V9T40_006459</name>
</gene>
<dbReference type="AlphaFoldDB" id="A0AAN9TZF5"/>
<accession>A0AAN9TZF5</accession>
<organism evidence="1 2">
    <name type="scientific">Parthenolecanium corni</name>
    <dbReference type="NCBI Taxonomy" id="536013"/>
    <lineage>
        <taxon>Eukaryota</taxon>
        <taxon>Metazoa</taxon>
        <taxon>Ecdysozoa</taxon>
        <taxon>Arthropoda</taxon>
        <taxon>Hexapoda</taxon>
        <taxon>Insecta</taxon>
        <taxon>Pterygota</taxon>
        <taxon>Neoptera</taxon>
        <taxon>Paraneoptera</taxon>
        <taxon>Hemiptera</taxon>
        <taxon>Sternorrhyncha</taxon>
        <taxon>Coccoidea</taxon>
        <taxon>Coccidae</taxon>
        <taxon>Parthenolecanium</taxon>
    </lineage>
</organism>
<evidence type="ECO:0000313" key="1">
    <source>
        <dbReference type="EMBL" id="KAK7598224.1"/>
    </source>
</evidence>
<protein>
    <submittedName>
        <fullName evidence="1">Uncharacterized protein</fullName>
    </submittedName>
</protein>
<name>A0AAN9TZF5_9HEMI</name>
<comment type="caution">
    <text evidence="1">The sequence shown here is derived from an EMBL/GenBank/DDBJ whole genome shotgun (WGS) entry which is preliminary data.</text>
</comment>
<reference evidence="1 2" key="1">
    <citation type="submission" date="2024-03" db="EMBL/GenBank/DDBJ databases">
        <title>Adaptation during the transition from Ophiocordyceps entomopathogen to insect associate is accompanied by gene loss and intensified selection.</title>
        <authorList>
            <person name="Ward C.M."/>
            <person name="Onetto C.A."/>
            <person name="Borneman A.R."/>
        </authorList>
    </citation>
    <scope>NUCLEOTIDE SEQUENCE [LARGE SCALE GENOMIC DNA]</scope>
    <source>
        <strain evidence="1">AWRI1</strain>
        <tissue evidence="1">Single Adult Female</tissue>
    </source>
</reference>
<keyword evidence="2" id="KW-1185">Reference proteome</keyword>
<dbReference type="EMBL" id="JBBCAQ010000014">
    <property type="protein sequence ID" value="KAK7598224.1"/>
    <property type="molecule type" value="Genomic_DNA"/>
</dbReference>
<dbReference type="Proteomes" id="UP001367676">
    <property type="component" value="Unassembled WGS sequence"/>
</dbReference>
<proteinExistence type="predicted"/>
<evidence type="ECO:0000313" key="2">
    <source>
        <dbReference type="Proteomes" id="UP001367676"/>
    </source>
</evidence>